<keyword evidence="4" id="KW-1185">Reference proteome</keyword>
<feature type="domain" description="UPF0033" evidence="2">
    <location>
        <begin position="7"/>
        <end position="31"/>
    </location>
</feature>
<dbReference type="Proteomes" id="UP000002613">
    <property type="component" value="Chromosome"/>
</dbReference>
<evidence type="ECO:0000259" key="2">
    <source>
        <dbReference type="PROSITE" id="PS01148"/>
    </source>
</evidence>
<name>D3S0V0_FERPA</name>
<dbReference type="EMBL" id="CP001899">
    <property type="protein sequence ID" value="ADC66341.1"/>
    <property type="molecule type" value="Genomic_DNA"/>
</dbReference>
<reference evidence="4" key="1">
    <citation type="submission" date="2010-02" db="EMBL/GenBank/DDBJ databases">
        <title>Complete sequence of Ferroglobus placidus DSM 10642.</title>
        <authorList>
            <consortium name="US DOE Joint Genome Institute"/>
            <person name="Lucas S."/>
            <person name="Copeland A."/>
            <person name="Lapidus A."/>
            <person name="Cheng J.-F."/>
            <person name="Bruce D."/>
            <person name="Goodwin L."/>
            <person name="Pitluck S."/>
            <person name="Saunders E."/>
            <person name="Brettin T."/>
            <person name="Detter J.C."/>
            <person name="Han C."/>
            <person name="Tapia R."/>
            <person name="Larimer F."/>
            <person name="Land M."/>
            <person name="Hauser L."/>
            <person name="Kyrpides N."/>
            <person name="Ivanova N."/>
            <person name="Holmes D."/>
            <person name="Lovley D."/>
            <person name="Kyrpides N."/>
            <person name="Anderson I.J."/>
            <person name="Woyke T."/>
        </authorList>
    </citation>
    <scope>NUCLEOTIDE SEQUENCE [LARGE SCALE GENOMIC DNA]</scope>
    <source>
        <strain evidence="4">DSM 10642 / AEDII12DO</strain>
    </source>
</reference>
<protein>
    <submittedName>
        <fullName evidence="3">SirA family protein</fullName>
    </submittedName>
</protein>
<dbReference type="Gene3D" id="3.30.110.40">
    <property type="entry name" value="TusA-like domain"/>
    <property type="match status" value="1"/>
</dbReference>
<dbReference type="Pfam" id="PF01206">
    <property type="entry name" value="TusA"/>
    <property type="match status" value="1"/>
</dbReference>
<dbReference type="PaxDb" id="589924-Ferp_2215"/>
<dbReference type="HOGENOM" id="CLU_2730172_0_0_2"/>
<dbReference type="PANTHER" id="PTHR33279">
    <property type="entry name" value="SULFUR CARRIER PROTEIN YEDF-RELATED"/>
    <property type="match status" value="1"/>
</dbReference>
<dbReference type="PANTHER" id="PTHR33279:SF6">
    <property type="entry name" value="SULFUR CARRIER PROTEIN YEDF-RELATED"/>
    <property type="match status" value="1"/>
</dbReference>
<evidence type="ECO:0000313" key="3">
    <source>
        <dbReference type="EMBL" id="ADC66341.1"/>
    </source>
</evidence>
<dbReference type="GeneID" id="8779753"/>
<sequence>MEADKILDLSGEVCPVTAIKTRAEFNKLREGETLKVVFTSKKSAESVAAEFRKNLVKAYVDGNKYVLILKR</sequence>
<reference evidence="3 4" key="2">
    <citation type="journal article" date="2011" name="Stand. Genomic Sci.">
        <title>Complete genome sequence of Ferroglobus placidus AEDII12DO.</title>
        <authorList>
            <person name="Anderson I."/>
            <person name="Risso C."/>
            <person name="Holmes D."/>
            <person name="Lucas S."/>
            <person name="Copeland A."/>
            <person name="Lapidus A."/>
            <person name="Cheng J.F."/>
            <person name="Bruce D."/>
            <person name="Goodwin L."/>
            <person name="Pitluck S."/>
            <person name="Saunders E."/>
            <person name="Brettin T."/>
            <person name="Detter J.C."/>
            <person name="Han C."/>
            <person name="Tapia R."/>
            <person name="Larimer F."/>
            <person name="Land M."/>
            <person name="Hauser L."/>
            <person name="Woyke T."/>
            <person name="Lovley D."/>
            <person name="Kyrpides N."/>
            <person name="Ivanova N."/>
        </authorList>
    </citation>
    <scope>NUCLEOTIDE SEQUENCE [LARGE SCALE GENOMIC DNA]</scope>
    <source>
        <strain evidence="4">DSM 10642 / AEDII12DO</strain>
    </source>
</reference>
<comment type="similarity">
    <text evidence="1">Belongs to the sulfur carrier protein TusA family.</text>
</comment>
<gene>
    <name evidence="3" type="ordered locus">Ferp_2215</name>
</gene>
<dbReference type="eggNOG" id="arCOG02074">
    <property type="taxonomic scope" value="Archaea"/>
</dbReference>
<evidence type="ECO:0000313" key="4">
    <source>
        <dbReference type="Proteomes" id="UP000002613"/>
    </source>
</evidence>
<dbReference type="AlphaFoldDB" id="D3S0V0"/>
<accession>D3S0V0</accession>
<dbReference type="InterPro" id="IPR036868">
    <property type="entry name" value="TusA-like_sf"/>
</dbReference>
<dbReference type="KEGG" id="fpl:Ferp_2215"/>
<dbReference type="RefSeq" id="WP_012966679.1">
    <property type="nucleotide sequence ID" value="NC_013849.1"/>
</dbReference>
<dbReference type="OrthoDB" id="45650at2157"/>
<organism evidence="3 4">
    <name type="scientific">Ferroglobus placidus (strain DSM 10642 / AEDII12DO)</name>
    <dbReference type="NCBI Taxonomy" id="589924"/>
    <lineage>
        <taxon>Archaea</taxon>
        <taxon>Methanobacteriati</taxon>
        <taxon>Methanobacteriota</taxon>
        <taxon>Archaeoglobi</taxon>
        <taxon>Archaeoglobales</taxon>
        <taxon>Archaeoglobaceae</taxon>
        <taxon>Ferroglobus</taxon>
    </lineage>
</organism>
<dbReference type="CDD" id="cd00291">
    <property type="entry name" value="SirA_YedF_YeeD"/>
    <property type="match status" value="1"/>
</dbReference>
<evidence type="ECO:0000256" key="1">
    <source>
        <dbReference type="ARBA" id="ARBA00008984"/>
    </source>
</evidence>
<proteinExistence type="inferred from homology"/>
<dbReference type="STRING" id="589924.Ferp_2215"/>
<dbReference type="InterPro" id="IPR001455">
    <property type="entry name" value="TusA-like"/>
</dbReference>
<dbReference type="SUPFAM" id="SSF64307">
    <property type="entry name" value="SirA-like"/>
    <property type="match status" value="1"/>
</dbReference>
<dbReference type="PROSITE" id="PS01148">
    <property type="entry name" value="UPF0033"/>
    <property type="match status" value="1"/>
</dbReference>